<dbReference type="PROSITE" id="PS50966">
    <property type="entry name" value="ZF_SWIM"/>
    <property type="match status" value="1"/>
</dbReference>
<keyword evidence="1" id="KW-0479">Metal-binding</keyword>
<dbReference type="EMBL" id="MU791124">
    <property type="protein sequence ID" value="KAJ3991188.1"/>
    <property type="molecule type" value="Genomic_DNA"/>
</dbReference>
<gene>
    <name evidence="4" type="ORF">F5050DRAFT_1812833</name>
</gene>
<comment type="caution">
    <text evidence="4">The sequence shown here is derived from an EMBL/GenBank/DDBJ whole genome shotgun (WGS) entry which is preliminary data.</text>
</comment>
<evidence type="ECO:0000256" key="1">
    <source>
        <dbReference type="PROSITE-ProRule" id="PRU00325"/>
    </source>
</evidence>
<evidence type="ECO:0000256" key="2">
    <source>
        <dbReference type="SAM" id="MobiDB-lite"/>
    </source>
</evidence>
<keyword evidence="5" id="KW-1185">Reference proteome</keyword>
<feature type="compositionally biased region" description="Acidic residues" evidence="2">
    <location>
        <begin position="661"/>
        <end position="672"/>
    </location>
</feature>
<accession>A0ABQ8PYC9</accession>
<evidence type="ECO:0000313" key="5">
    <source>
        <dbReference type="Proteomes" id="UP001163828"/>
    </source>
</evidence>
<feature type="region of interest" description="Disordered" evidence="2">
    <location>
        <begin position="303"/>
        <end position="326"/>
    </location>
</feature>
<evidence type="ECO:0000259" key="3">
    <source>
        <dbReference type="PROSITE" id="PS50966"/>
    </source>
</evidence>
<feature type="region of interest" description="Disordered" evidence="2">
    <location>
        <begin position="367"/>
        <end position="395"/>
    </location>
</feature>
<keyword evidence="1" id="KW-0863">Zinc-finger</keyword>
<dbReference type="InterPro" id="IPR007527">
    <property type="entry name" value="Znf_SWIM"/>
</dbReference>
<feature type="region of interest" description="Disordered" evidence="2">
    <location>
        <begin position="647"/>
        <end position="672"/>
    </location>
</feature>
<feature type="domain" description="SWIM-type" evidence="3">
    <location>
        <begin position="571"/>
        <end position="604"/>
    </location>
</feature>
<sequence length="774" mass="89391">MIQSEVWKITGYRFTVHEHHQMETGHKTLFWCSQDAEQKKNSRKREDEHVRNRDTNLNKYDESIKLVSIHIRHHHKHVPYYDVSMPEEAAEIIRDNIITSTPNSLVHRIQLLYPQVTAPQIHSAWSTMSQEIWKKDPDQLTSARKLLENYGSLVDVFVASSEEGVTQISWGVKPIAMTINRKAEIVEIAMDATFETNQKHLELYCIMTEVDGVGFPISYCLLSTVDASVPGKRKRAIEHWMRQVKERYHLDPRHIGTDKDLGEIGPCQTLWPNAKLTISLATPYDPVKAQKVFPFINIGFVPKGQSDRNEREGGREGGGRDAVVEDPPAYSAPIAEVKLSGTPESANTAPVSLSPIANSAQPTLTIRVPPTTRNIPPVPPTSSTQRSNDPSVKEEVDTRTTWVFCPPELREAVINKMDAHRHAHPLIPGYADPSPEGIYLWAVRRMYKFCIDHDLRELWAYLWENWYRPLHWKLWTRSPSLEIPRLRTTMINEAHWRHIKHDFLHYFHKPRVDLLLWILITKLTPTYQRKLYHLTEDTGRYRGLACWRKAFKREWKKLESTPVTLPLPDEYRPWVKQWACTCASQAPNRFLLCKHLVQGVEPVSDIFFLEVTRIRTAPFWVHPGMVPKATLPQGYIDDEIAPVLVPADQQLDPPRQNEPQDGIESDEEEKDEYQAEAELILERTATYNERIDELARKLQNFSLGLLYQKQFRDERFLNVVEKQGSGFLRLLDSCLEKEKRQNANGGEPTSTWDPKAAYAMYYRTRPRSDSGEGA</sequence>
<protein>
    <recommendedName>
        <fullName evidence="3">SWIM-type domain-containing protein</fullName>
    </recommendedName>
</protein>
<feature type="compositionally biased region" description="Basic and acidic residues" evidence="2">
    <location>
        <begin position="305"/>
        <end position="323"/>
    </location>
</feature>
<proteinExistence type="predicted"/>
<dbReference type="Proteomes" id="UP001163828">
    <property type="component" value="Unassembled WGS sequence"/>
</dbReference>
<evidence type="ECO:0000313" key="4">
    <source>
        <dbReference type="EMBL" id="KAJ3991188.1"/>
    </source>
</evidence>
<organism evidence="4 5">
    <name type="scientific">Lentinula boryana</name>
    <dbReference type="NCBI Taxonomy" id="40481"/>
    <lineage>
        <taxon>Eukaryota</taxon>
        <taxon>Fungi</taxon>
        <taxon>Dikarya</taxon>
        <taxon>Basidiomycota</taxon>
        <taxon>Agaricomycotina</taxon>
        <taxon>Agaricomycetes</taxon>
        <taxon>Agaricomycetidae</taxon>
        <taxon>Agaricales</taxon>
        <taxon>Marasmiineae</taxon>
        <taxon>Omphalotaceae</taxon>
        <taxon>Lentinula</taxon>
    </lineage>
</organism>
<reference evidence="4" key="1">
    <citation type="submission" date="2022-08" db="EMBL/GenBank/DDBJ databases">
        <authorList>
            <consortium name="DOE Joint Genome Institute"/>
            <person name="Min B."/>
            <person name="Riley R."/>
            <person name="Sierra-Patev S."/>
            <person name="Naranjo-Ortiz M."/>
            <person name="Looney B."/>
            <person name="Konkel Z."/>
            <person name="Slot J.C."/>
            <person name="Sakamoto Y."/>
            <person name="Steenwyk J.L."/>
            <person name="Rokas A."/>
            <person name="Carro J."/>
            <person name="Camarero S."/>
            <person name="Ferreira P."/>
            <person name="Molpeceres G."/>
            <person name="Ruiz-Duenas F.J."/>
            <person name="Serrano A."/>
            <person name="Henrissat B."/>
            <person name="Drula E."/>
            <person name="Hughes K.W."/>
            <person name="Mata J.L."/>
            <person name="Ishikawa N.K."/>
            <person name="Vargas-Isla R."/>
            <person name="Ushijima S."/>
            <person name="Smith C.A."/>
            <person name="Ahrendt S."/>
            <person name="Andreopoulos W."/>
            <person name="He G."/>
            <person name="Labutti K."/>
            <person name="Lipzen A."/>
            <person name="Ng V."/>
            <person name="Sandor L."/>
            <person name="Barry K."/>
            <person name="Martinez A.T."/>
            <person name="Xiao Y."/>
            <person name="Gibbons J.G."/>
            <person name="Terashima K."/>
            <person name="Hibbett D.S."/>
            <person name="Grigoriev I.V."/>
        </authorList>
    </citation>
    <scope>NUCLEOTIDE SEQUENCE</scope>
    <source>
        <strain evidence="4">TFB10827</strain>
    </source>
</reference>
<name>A0ABQ8PYC9_9AGAR</name>
<keyword evidence="1" id="KW-0862">Zinc</keyword>